<dbReference type="EMBL" id="CP030930">
    <property type="protein sequence ID" value="AXI72958.1"/>
    <property type="molecule type" value="Genomic_DNA"/>
</dbReference>
<dbReference type="Proteomes" id="UP000253779">
    <property type="component" value="Chromosome"/>
</dbReference>
<accession>A0AAD0Q5S3</accession>
<feature type="transmembrane region" description="Helical" evidence="1">
    <location>
        <begin position="34"/>
        <end position="53"/>
    </location>
</feature>
<feature type="transmembrane region" description="Helical" evidence="1">
    <location>
        <begin position="153"/>
        <end position="172"/>
    </location>
</feature>
<gene>
    <name evidence="2" type="ORF">DTW94_18100</name>
</gene>
<protein>
    <submittedName>
        <fullName evidence="2">Uncharacterized protein</fullName>
    </submittedName>
</protein>
<proteinExistence type="predicted"/>
<dbReference type="RefSeq" id="WP_114932141.1">
    <property type="nucleotide sequence ID" value="NZ_CP030930.1"/>
</dbReference>
<dbReference type="AlphaFoldDB" id="A0AAD0Q5S3"/>
<name>A0AAD0Q5S3_9ACTN</name>
<keyword evidence="1" id="KW-0472">Membrane</keyword>
<keyword evidence="1" id="KW-0812">Transmembrane</keyword>
<keyword evidence="1" id="KW-1133">Transmembrane helix</keyword>
<evidence type="ECO:0000256" key="1">
    <source>
        <dbReference type="SAM" id="Phobius"/>
    </source>
</evidence>
<sequence length="178" mass="19220">MVFLASALGVAAQSVAVAYLVLVDGVGSGDLVDLAALLSMASLFAWFFVRVGIQPLIVVEGDTVVVHNPLFSYQAPLSQTQFLARGGKFALRLEGVGHVRPWVLCRSVLDGDRARSARRECRELIREARLGRTDESAAWAESGRAGARQWMRVGAAEALLLLPLAFLIWNVIDMASGI</sequence>
<evidence type="ECO:0000313" key="2">
    <source>
        <dbReference type="EMBL" id="AXI72958.1"/>
    </source>
</evidence>
<reference evidence="2 3" key="1">
    <citation type="submission" date="2018-07" db="EMBL/GenBank/DDBJ databases">
        <title>Complete genome sequence of soil actinomycete Streptomyces cavourensis tj430.</title>
        <authorList>
            <person name="Wang P."/>
            <person name="Huang Y."/>
        </authorList>
    </citation>
    <scope>NUCLEOTIDE SEQUENCE [LARGE SCALE GENOMIC DNA]</scope>
    <source>
        <strain evidence="2 3">TJ430</strain>
    </source>
</reference>
<evidence type="ECO:0000313" key="3">
    <source>
        <dbReference type="Proteomes" id="UP000253779"/>
    </source>
</evidence>
<organism evidence="2 3">
    <name type="scientific">Streptomyces cavourensis</name>
    <dbReference type="NCBI Taxonomy" id="67258"/>
    <lineage>
        <taxon>Bacteria</taxon>
        <taxon>Bacillati</taxon>
        <taxon>Actinomycetota</taxon>
        <taxon>Actinomycetes</taxon>
        <taxon>Kitasatosporales</taxon>
        <taxon>Streptomycetaceae</taxon>
        <taxon>Streptomyces</taxon>
    </lineage>
</organism>